<feature type="domain" description="OmpA-like" evidence="3">
    <location>
        <begin position="365"/>
        <end position="486"/>
    </location>
</feature>
<evidence type="ECO:0000313" key="5">
    <source>
        <dbReference type="Proteomes" id="UP000326554"/>
    </source>
</evidence>
<gene>
    <name evidence="4" type="ORF">F3S47_14205</name>
</gene>
<dbReference type="Gene3D" id="3.40.190.10">
    <property type="entry name" value="Periplasmic binding protein-like II"/>
    <property type="match status" value="2"/>
</dbReference>
<proteinExistence type="predicted"/>
<name>A0A5J5GG44_9RHOB</name>
<dbReference type="GO" id="GO:0016020">
    <property type="term" value="C:membrane"/>
    <property type="evidence" value="ECO:0007669"/>
    <property type="project" value="UniProtKB-UniRule"/>
</dbReference>
<dbReference type="Pfam" id="PF00691">
    <property type="entry name" value="OmpA"/>
    <property type="match status" value="1"/>
</dbReference>
<dbReference type="InterPro" id="IPR036737">
    <property type="entry name" value="OmpA-like_sf"/>
</dbReference>
<keyword evidence="5" id="KW-1185">Reference proteome</keyword>
<keyword evidence="2" id="KW-0472">Membrane</keyword>
<dbReference type="InterPro" id="IPR024370">
    <property type="entry name" value="PBP_domain"/>
</dbReference>
<sequence length="486" mass="52279">MTVSGRVLGFDGRYLRLGTESGEVTLDYAAVTCEGEACPDPETFVPELRLSGAPRLGEVLLPALIEGFAFAEGYAVSRDEEGPGRFTYVLSETPEGPPVQRFSFRLTTTDEGLEDLLTEKADVLLAVRELRADEQEAAQVAGLGDLGAPEQARIVALDGLVPIVSPGREREAIDLTDLARVFGGEIDDWSDLGDAPGPVRLHLGDPMGGEMQGFAERVVRAAGLELSADIVVHPSPRSVAAAVAADPAALGIVPYQSYGNARPLAVSGRCGRQAEADLLSLKTEDYPLTLPLFLYLPRRRLPDVTTEFLAWLRTERAQFVVRRAGFVDLGAEPIGIDAQGQRLAAAILEAGEEVSLGTLQAMVRRLAGRDRLSTTFRFEEGETRLDAQSRSNVYQLARGIRDGRHDGKVLLLAGFSDGRGPALANRALAAARAEAVQQELVTALGGSLPEGVRVRTVAFGEALPMGCDDTGWGRQINRRVELWVER</sequence>
<evidence type="ECO:0000256" key="1">
    <source>
        <dbReference type="ARBA" id="ARBA00022729"/>
    </source>
</evidence>
<dbReference type="SUPFAM" id="SSF103088">
    <property type="entry name" value="OmpA-like"/>
    <property type="match status" value="1"/>
</dbReference>
<evidence type="ECO:0000259" key="3">
    <source>
        <dbReference type="PROSITE" id="PS51123"/>
    </source>
</evidence>
<dbReference type="PROSITE" id="PS51123">
    <property type="entry name" value="OMPA_2"/>
    <property type="match status" value="1"/>
</dbReference>
<evidence type="ECO:0000256" key="2">
    <source>
        <dbReference type="PROSITE-ProRule" id="PRU00473"/>
    </source>
</evidence>
<accession>A0A5J5GG44</accession>
<dbReference type="PANTHER" id="PTHR30570">
    <property type="entry name" value="PERIPLASMIC PHOSPHATE BINDING COMPONENT OF PHOSPHATE ABC TRANSPORTER"/>
    <property type="match status" value="1"/>
</dbReference>
<evidence type="ECO:0000313" key="4">
    <source>
        <dbReference type="EMBL" id="KAA9007155.1"/>
    </source>
</evidence>
<dbReference type="AlphaFoldDB" id="A0A5J5GG44"/>
<dbReference type="Pfam" id="PF12849">
    <property type="entry name" value="PBP_like_2"/>
    <property type="match status" value="1"/>
</dbReference>
<keyword evidence="1" id="KW-0732">Signal</keyword>
<dbReference type="InterPro" id="IPR006665">
    <property type="entry name" value="OmpA-like"/>
</dbReference>
<dbReference type="PANTHER" id="PTHR30570:SF1">
    <property type="entry name" value="PHOSPHATE-BINDING PROTEIN PSTS"/>
    <property type="match status" value="1"/>
</dbReference>
<dbReference type="EMBL" id="VYQE01000004">
    <property type="protein sequence ID" value="KAA9007155.1"/>
    <property type="molecule type" value="Genomic_DNA"/>
</dbReference>
<dbReference type="Proteomes" id="UP000326554">
    <property type="component" value="Unassembled WGS sequence"/>
</dbReference>
<protein>
    <submittedName>
        <fullName evidence="4">OmpA family protein</fullName>
    </submittedName>
</protein>
<dbReference type="Gene3D" id="3.30.1330.60">
    <property type="entry name" value="OmpA-like domain"/>
    <property type="match status" value="1"/>
</dbReference>
<comment type="caution">
    <text evidence="4">The sequence shown here is derived from an EMBL/GenBank/DDBJ whole genome shotgun (WGS) entry which is preliminary data.</text>
</comment>
<dbReference type="SUPFAM" id="SSF53850">
    <property type="entry name" value="Periplasmic binding protein-like II"/>
    <property type="match status" value="1"/>
</dbReference>
<organism evidence="4 5">
    <name type="scientific">Histidinibacterium aquaticum</name>
    <dbReference type="NCBI Taxonomy" id="2613962"/>
    <lineage>
        <taxon>Bacteria</taxon>
        <taxon>Pseudomonadati</taxon>
        <taxon>Pseudomonadota</taxon>
        <taxon>Alphaproteobacteria</taxon>
        <taxon>Rhodobacterales</taxon>
        <taxon>Paracoccaceae</taxon>
        <taxon>Histidinibacterium</taxon>
    </lineage>
</organism>
<reference evidence="4 5" key="1">
    <citation type="submission" date="2019-09" db="EMBL/GenBank/DDBJ databases">
        <authorList>
            <person name="Park J.-S."/>
            <person name="Choi H.-J."/>
        </authorList>
    </citation>
    <scope>NUCLEOTIDE SEQUENCE [LARGE SCALE GENOMIC DNA]</scope>
    <source>
        <strain evidence="4 5">176SS1-4</strain>
    </source>
</reference>
<dbReference type="InterPro" id="IPR050811">
    <property type="entry name" value="Phosphate_ABC_transporter"/>
</dbReference>